<dbReference type="EMBL" id="JACCCW010000001">
    <property type="protein sequence ID" value="NYF77866.1"/>
    <property type="molecule type" value="Genomic_DNA"/>
</dbReference>
<dbReference type="AlphaFoldDB" id="A0A7Y9PDD9"/>
<name>A0A7Y9PDD9_9BACT</name>
<reference evidence="1 2" key="1">
    <citation type="submission" date="2020-07" db="EMBL/GenBank/DDBJ databases">
        <title>Genomic Encyclopedia of Type Strains, Phase IV (KMG-V): Genome sequencing to study the core and pangenomes of soil and plant-associated prokaryotes.</title>
        <authorList>
            <person name="Whitman W."/>
        </authorList>
    </citation>
    <scope>NUCLEOTIDE SEQUENCE [LARGE SCALE GENOMIC DNA]</scope>
    <source>
        <strain evidence="1 2">X4EP2</strain>
    </source>
</reference>
<sequence>MDQATLVSPDINAGQEALAALDAAQVKQITALLMVSSEYEDWRLVLSSPSLDQTHPLKAYEKVTEVLRGRFVYTLPPILILPTKDAFIRELRRIFSKTKDVTGRRLGGQTIGNRYISNAYVYRVQ</sequence>
<accession>A0A7Y9PDD9</accession>
<evidence type="ECO:0000313" key="1">
    <source>
        <dbReference type="EMBL" id="NYF77866.1"/>
    </source>
</evidence>
<gene>
    <name evidence="1" type="ORF">HDF17_000153</name>
</gene>
<proteinExistence type="predicted"/>
<evidence type="ECO:0000313" key="2">
    <source>
        <dbReference type="Proteomes" id="UP000589520"/>
    </source>
</evidence>
<comment type="caution">
    <text evidence="1">The sequence shown here is derived from an EMBL/GenBank/DDBJ whole genome shotgun (WGS) entry which is preliminary data.</text>
</comment>
<protein>
    <submittedName>
        <fullName evidence="1">Uncharacterized protein</fullName>
    </submittedName>
</protein>
<keyword evidence="2" id="KW-1185">Reference proteome</keyword>
<dbReference type="Proteomes" id="UP000589520">
    <property type="component" value="Unassembled WGS sequence"/>
</dbReference>
<organism evidence="1 2">
    <name type="scientific">Granulicella arctica</name>
    <dbReference type="NCBI Taxonomy" id="940613"/>
    <lineage>
        <taxon>Bacteria</taxon>
        <taxon>Pseudomonadati</taxon>
        <taxon>Acidobacteriota</taxon>
        <taxon>Terriglobia</taxon>
        <taxon>Terriglobales</taxon>
        <taxon>Acidobacteriaceae</taxon>
        <taxon>Granulicella</taxon>
    </lineage>
</organism>
<dbReference type="RefSeq" id="WP_179486793.1">
    <property type="nucleotide sequence ID" value="NZ_JACCCW010000001.1"/>
</dbReference>